<protein>
    <submittedName>
        <fullName evidence="1">Uncharacterized protein</fullName>
    </submittedName>
</protein>
<evidence type="ECO:0000313" key="2">
    <source>
        <dbReference type="Proteomes" id="UP000052232"/>
    </source>
</evidence>
<dbReference type="PATRIC" id="fig|1420583.3.peg.4606"/>
<organism evidence="1 2">
    <name type="scientific">Sphingobium cupriresistens LL01</name>
    <dbReference type="NCBI Taxonomy" id="1420583"/>
    <lineage>
        <taxon>Bacteria</taxon>
        <taxon>Pseudomonadati</taxon>
        <taxon>Pseudomonadota</taxon>
        <taxon>Alphaproteobacteria</taxon>
        <taxon>Sphingomonadales</taxon>
        <taxon>Sphingomonadaceae</taxon>
        <taxon>Sphingobium</taxon>
    </lineage>
</organism>
<accession>A0A0J7XHJ5</accession>
<comment type="caution">
    <text evidence="1">The sequence shown here is derived from an EMBL/GenBank/DDBJ whole genome shotgun (WGS) entry which is preliminary data.</text>
</comment>
<evidence type="ECO:0000313" key="1">
    <source>
        <dbReference type="EMBL" id="KMS51257.1"/>
    </source>
</evidence>
<gene>
    <name evidence="1" type="ORF">V473_11555</name>
</gene>
<name>A0A0J7XHJ5_9SPHN</name>
<reference evidence="1 2" key="1">
    <citation type="journal article" date="2015" name="G3 (Bethesda)">
        <title>Insights into Ongoing Evolution of the Hexachlorocyclohexane Catabolic Pathway from Comparative Genomics of Ten Sphingomonadaceae Strains.</title>
        <authorList>
            <person name="Pearce S.L."/>
            <person name="Oakeshott J.G."/>
            <person name="Pandey G."/>
        </authorList>
    </citation>
    <scope>NUCLEOTIDE SEQUENCE [LARGE SCALE GENOMIC DNA]</scope>
    <source>
        <strain evidence="1 2">LL01</strain>
    </source>
</reference>
<sequence>MAGHRPFRDLVADRMKDWSPERRAQYEARKAQFEAEMAATAELTGQAATRAAIEELEAGKGARFPSVDALMTDLHDGD</sequence>
<dbReference type="AlphaFoldDB" id="A0A0J7XHJ5"/>
<keyword evidence="2" id="KW-1185">Reference proteome</keyword>
<dbReference type="Proteomes" id="UP000052232">
    <property type="component" value="Unassembled WGS sequence"/>
</dbReference>
<dbReference type="STRING" id="1420583.V473_11555"/>
<dbReference type="EMBL" id="JACT01000010">
    <property type="protein sequence ID" value="KMS51257.1"/>
    <property type="molecule type" value="Genomic_DNA"/>
</dbReference>
<proteinExistence type="predicted"/>